<evidence type="ECO:0000259" key="1">
    <source>
        <dbReference type="Pfam" id="PF06742"/>
    </source>
</evidence>
<evidence type="ECO:0000313" key="3">
    <source>
        <dbReference type="Proteomes" id="UP001271789"/>
    </source>
</evidence>
<dbReference type="PANTHER" id="PTHR36509">
    <property type="entry name" value="BLL3101 PROTEIN"/>
    <property type="match status" value="1"/>
</dbReference>
<dbReference type="EMBL" id="JAWDKD010000018">
    <property type="protein sequence ID" value="MDV0447120.1"/>
    <property type="molecule type" value="Genomic_DNA"/>
</dbReference>
<name>A0AAE4MIC6_9EURY</name>
<dbReference type="InterPro" id="IPR037049">
    <property type="entry name" value="DUF1214_C_sf"/>
</dbReference>
<comment type="caution">
    <text evidence="2">The sequence shown here is derived from an EMBL/GenBank/DDBJ whole genome shotgun (WGS) entry which is preliminary data.</text>
</comment>
<protein>
    <recommendedName>
        <fullName evidence="1">DUF1214 domain-containing protein</fullName>
    </recommendedName>
</protein>
<dbReference type="SUPFAM" id="SSF160935">
    <property type="entry name" value="VPA0735-like"/>
    <property type="match status" value="1"/>
</dbReference>
<reference evidence="2" key="1">
    <citation type="submission" date="2023-06" db="EMBL/GenBank/DDBJ databases">
        <title>Genome sequence of Methanosarcinaceae archaeon Ag5.</title>
        <authorList>
            <person name="Protasov E."/>
            <person name="Platt K."/>
            <person name="Poehlein A."/>
            <person name="Daniel R."/>
            <person name="Brune A."/>
        </authorList>
    </citation>
    <scope>NUCLEOTIDE SEQUENCE</scope>
    <source>
        <strain evidence="2">Ag5</strain>
    </source>
</reference>
<gene>
    <name evidence="2" type="ORF">MsAg5_09940</name>
</gene>
<proteinExistence type="predicted"/>
<dbReference type="Gene3D" id="2.60.120.600">
    <property type="entry name" value="Domain of unknown function DUF1214, C-terminal domain"/>
    <property type="match status" value="1"/>
</dbReference>
<keyword evidence="3" id="KW-1185">Reference proteome</keyword>
<organism evidence="2 3">
    <name type="scientific">Methanolapillus africanus</name>
    <dbReference type="NCBI Taxonomy" id="3028297"/>
    <lineage>
        <taxon>Archaea</taxon>
        <taxon>Methanobacteriati</taxon>
        <taxon>Methanobacteriota</taxon>
        <taxon>Stenosarchaea group</taxon>
        <taxon>Methanomicrobia</taxon>
        <taxon>Methanosarcinales</taxon>
        <taxon>Methanosarcinaceae</taxon>
        <taxon>Methanolapillus</taxon>
    </lineage>
</organism>
<dbReference type="Proteomes" id="UP001271789">
    <property type="component" value="Unassembled WGS sequence"/>
</dbReference>
<dbReference type="AlphaFoldDB" id="A0AAE4MIC6"/>
<accession>A0AAE4MIC6</accession>
<sequence length="151" mass="17362">MDLYARERWFYQATLCSKRMFARNAGPGSIYMMSVKDNKGAFLNGSVNYKLNIPGPVPAGQFWSMTVYDVRNRSEVVTDQNKASLSSLNEKFQTNSDGSIDLYVGPDAPKGFEKQWIKTRPNEGWFTYFRIYGIKEDAVNGKWKLNDFEKL</sequence>
<dbReference type="InterPro" id="IPR010621">
    <property type="entry name" value="DUF1214"/>
</dbReference>
<dbReference type="Pfam" id="PF06742">
    <property type="entry name" value="DUF1214"/>
    <property type="match status" value="1"/>
</dbReference>
<dbReference type="PANTHER" id="PTHR36509:SF3">
    <property type="entry name" value="SIGNAL PEPTIDE PROTEIN"/>
    <property type="match status" value="1"/>
</dbReference>
<dbReference type="RefSeq" id="WP_338099536.1">
    <property type="nucleotide sequence ID" value="NZ_JAWDKD010000018.1"/>
</dbReference>
<feature type="domain" description="DUF1214" evidence="1">
    <location>
        <begin position="29"/>
        <end position="133"/>
    </location>
</feature>
<evidence type="ECO:0000313" key="2">
    <source>
        <dbReference type="EMBL" id="MDV0447120.1"/>
    </source>
</evidence>